<dbReference type="GO" id="GO:0005737">
    <property type="term" value="C:cytoplasm"/>
    <property type="evidence" value="ECO:0007669"/>
    <property type="project" value="TreeGrafter"/>
</dbReference>
<evidence type="ECO:0000313" key="2">
    <source>
        <dbReference type="Proteomes" id="UP001210925"/>
    </source>
</evidence>
<sequence>MVSAEEDLDVFESGLSTLFNEPEVNYGDVGQTVTVELPNEPKISLMLPDVDPTNVKLFAHHVWKGSILLSKILQSKQIQGKVLELGAGCGLPSIVLARKGIQVVSSDYPDPDIIAKLKQNVKNNNVNVEVIGHIWGVRNDELQGKFDHIIMSDTLWMAHQHDNLLQDLDEYLTPNGSVIGVAGFHSGIYAVEKFFKLAEEKFDRIHYQTYIIPIGHGLCEHMEWERAPKGIVISNDIKERARYIFHYEFKRKAQ</sequence>
<dbReference type="InterPro" id="IPR019410">
    <property type="entry name" value="Methyltransf_16"/>
</dbReference>
<dbReference type="EMBL" id="JADGKB010000001">
    <property type="protein sequence ID" value="KAJ3262522.1"/>
    <property type="molecule type" value="Genomic_DNA"/>
</dbReference>
<dbReference type="CDD" id="cd02440">
    <property type="entry name" value="AdoMet_MTases"/>
    <property type="match status" value="1"/>
</dbReference>
<dbReference type="AlphaFoldDB" id="A0AAD5UP66"/>
<comment type="caution">
    <text evidence="1">The sequence shown here is derived from an EMBL/GenBank/DDBJ whole genome shotgun (WGS) entry which is preliminary data.</text>
</comment>
<dbReference type="PANTHER" id="PTHR14614:SF104">
    <property type="entry name" value="N-METHYLTRANSFERASE, PUTATIVE (AFU_ORTHOLOGUE AFUA_1G17750)-RELATED"/>
    <property type="match status" value="1"/>
</dbReference>
<proteinExistence type="predicted"/>
<organism evidence="1 2">
    <name type="scientific">Boothiomyces macroporosus</name>
    <dbReference type="NCBI Taxonomy" id="261099"/>
    <lineage>
        <taxon>Eukaryota</taxon>
        <taxon>Fungi</taxon>
        <taxon>Fungi incertae sedis</taxon>
        <taxon>Chytridiomycota</taxon>
        <taxon>Chytridiomycota incertae sedis</taxon>
        <taxon>Chytridiomycetes</taxon>
        <taxon>Rhizophydiales</taxon>
        <taxon>Terramycetaceae</taxon>
        <taxon>Boothiomyces</taxon>
    </lineage>
</organism>
<dbReference type="Gene3D" id="3.40.50.150">
    <property type="entry name" value="Vaccinia Virus protein VP39"/>
    <property type="match status" value="1"/>
</dbReference>
<gene>
    <name evidence="1" type="ORF">HK103_000051</name>
</gene>
<dbReference type="Pfam" id="PF10294">
    <property type="entry name" value="Methyltransf_16"/>
    <property type="match status" value="1"/>
</dbReference>
<dbReference type="PANTHER" id="PTHR14614">
    <property type="entry name" value="HEPATOCELLULAR CARCINOMA-ASSOCIATED ANTIGEN"/>
    <property type="match status" value="1"/>
</dbReference>
<reference evidence="1" key="1">
    <citation type="submission" date="2020-05" db="EMBL/GenBank/DDBJ databases">
        <title>Phylogenomic resolution of chytrid fungi.</title>
        <authorList>
            <person name="Stajich J.E."/>
            <person name="Amses K."/>
            <person name="Simmons R."/>
            <person name="Seto K."/>
            <person name="Myers J."/>
            <person name="Bonds A."/>
            <person name="Quandt C.A."/>
            <person name="Barry K."/>
            <person name="Liu P."/>
            <person name="Grigoriev I."/>
            <person name="Longcore J.E."/>
            <person name="James T.Y."/>
        </authorList>
    </citation>
    <scope>NUCLEOTIDE SEQUENCE</scope>
    <source>
        <strain evidence="1">PLAUS21</strain>
    </source>
</reference>
<name>A0AAD5UP66_9FUNG</name>
<dbReference type="SUPFAM" id="SSF53335">
    <property type="entry name" value="S-adenosyl-L-methionine-dependent methyltransferases"/>
    <property type="match status" value="1"/>
</dbReference>
<dbReference type="InterPro" id="IPR029063">
    <property type="entry name" value="SAM-dependent_MTases_sf"/>
</dbReference>
<evidence type="ECO:0000313" key="1">
    <source>
        <dbReference type="EMBL" id="KAJ3262522.1"/>
    </source>
</evidence>
<protein>
    <recommendedName>
        <fullName evidence="3">Nicotinamide N-methyltransferase</fullName>
    </recommendedName>
</protein>
<dbReference type="Proteomes" id="UP001210925">
    <property type="component" value="Unassembled WGS sequence"/>
</dbReference>
<keyword evidence="2" id="KW-1185">Reference proteome</keyword>
<evidence type="ECO:0008006" key="3">
    <source>
        <dbReference type="Google" id="ProtNLM"/>
    </source>
</evidence>
<accession>A0AAD5UP66</accession>